<comment type="catalytic activity">
    <reaction evidence="6">
        <text>L-threonyl-[protein] + ATP = O-phospho-L-threonyl-[protein] + ADP + H(+)</text>
        <dbReference type="Rhea" id="RHEA:46608"/>
        <dbReference type="Rhea" id="RHEA-COMP:11060"/>
        <dbReference type="Rhea" id="RHEA-COMP:11605"/>
        <dbReference type="ChEBI" id="CHEBI:15378"/>
        <dbReference type="ChEBI" id="CHEBI:30013"/>
        <dbReference type="ChEBI" id="CHEBI:30616"/>
        <dbReference type="ChEBI" id="CHEBI:61977"/>
        <dbReference type="ChEBI" id="CHEBI:456216"/>
        <dbReference type="EC" id="2.7.11.1"/>
    </reaction>
</comment>
<organism evidence="11">
    <name type="scientific">Alexandrium catenella</name>
    <name type="common">Red tide dinoflagellate</name>
    <name type="synonym">Gonyaulax catenella</name>
    <dbReference type="NCBI Taxonomy" id="2925"/>
    <lineage>
        <taxon>Eukaryota</taxon>
        <taxon>Sar</taxon>
        <taxon>Alveolata</taxon>
        <taxon>Dinophyceae</taxon>
        <taxon>Gonyaulacales</taxon>
        <taxon>Pyrocystaceae</taxon>
        <taxon>Alexandrium</taxon>
    </lineage>
</organism>
<dbReference type="Gene3D" id="3.30.200.20">
    <property type="entry name" value="Phosphorylase Kinase, domain 1"/>
    <property type="match status" value="1"/>
</dbReference>
<proteinExistence type="predicted"/>
<evidence type="ECO:0000256" key="3">
    <source>
        <dbReference type="ARBA" id="ARBA00022741"/>
    </source>
</evidence>
<feature type="compositionally biased region" description="Polar residues" evidence="9">
    <location>
        <begin position="236"/>
        <end position="249"/>
    </location>
</feature>
<dbReference type="FunFam" id="3.30.200.20:FF:000034">
    <property type="entry name" value="Kinase suppressor of Ras 1"/>
    <property type="match status" value="1"/>
</dbReference>
<dbReference type="GO" id="GO:0005524">
    <property type="term" value="F:ATP binding"/>
    <property type="evidence" value="ECO:0007669"/>
    <property type="project" value="UniProtKB-UniRule"/>
</dbReference>
<accession>A0A7S1WJW3</accession>
<dbReference type="PROSITE" id="PS50011">
    <property type="entry name" value="PROTEIN_KINASE_DOM"/>
    <property type="match status" value="1"/>
</dbReference>
<dbReference type="EMBL" id="HBGE01082838">
    <property type="protein sequence ID" value="CAD9172651.1"/>
    <property type="molecule type" value="Transcribed_RNA"/>
</dbReference>
<evidence type="ECO:0000256" key="1">
    <source>
        <dbReference type="ARBA" id="ARBA00022527"/>
    </source>
</evidence>
<dbReference type="SMART" id="SM00220">
    <property type="entry name" value="S_TKc"/>
    <property type="match status" value="1"/>
</dbReference>
<dbReference type="PANTHER" id="PTHR44329">
    <property type="entry name" value="SERINE/THREONINE-PROTEIN KINASE TNNI3K-RELATED"/>
    <property type="match status" value="1"/>
</dbReference>
<dbReference type="InterPro" id="IPR000719">
    <property type="entry name" value="Prot_kinase_dom"/>
</dbReference>
<dbReference type="PROSITE" id="PS00107">
    <property type="entry name" value="PROTEIN_KINASE_ATP"/>
    <property type="match status" value="1"/>
</dbReference>
<evidence type="ECO:0000256" key="4">
    <source>
        <dbReference type="ARBA" id="ARBA00022777"/>
    </source>
</evidence>
<dbReference type="SUPFAM" id="SSF56112">
    <property type="entry name" value="Protein kinase-like (PK-like)"/>
    <property type="match status" value="1"/>
</dbReference>
<reference evidence="11" key="1">
    <citation type="submission" date="2021-01" db="EMBL/GenBank/DDBJ databases">
        <authorList>
            <person name="Corre E."/>
            <person name="Pelletier E."/>
            <person name="Niang G."/>
            <person name="Scheremetjew M."/>
            <person name="Finn R."/>
            <person name="Kale V."/>
            <person name="Holt S."/>
            <person name="Cochrane G."/>
            <person name="Meng A."/>
            <person name="Brown T."/>
            <person name="Cohen L."/>
        </authorList>
    </citation>
    <scope>NUCLEOTIDE SEQUENCE</scope>
    <source>
        <strain evidence="11">OF101</strain>
    </source>
</reference>
<name>A0A7S1WJW3_ALECA</name>
<dbReference type="InterPro" id="IPR017441">
    <property type="entry name" value="Protein_kinase_ATP_BS"/>
</dbReference>
<evidence type="ECO:0000256" key="7">
    <source>
        <dbReference type="ARBA" id="ARBA00048679"/>
    </source>
</evidence>
<dbReference type="GO" id="GO:0004674">
    <property type="term" value="F:protein serine/threonine kinase activity"/>
    <property type="evidence" value="ECO:0007669"/>
    <property type="project" value="UniProtKB-EC"/>
</dbReference>
<feature type="region of interest" description="Disordered" evidence="9">
    <location>
        <begin position="232"/>
        <end position="281"/>
    </location>
</feature>
<evidence type="ECO:0000313" key="11">
    <source>
        <dbReference type="EMBL" id="CAD9172651.1"/>
    </source>
</evidence>
<feature type="binding site" evidence="8">
    <location>
        <position position="398"/>
    </location>
    <ligand>
        <name>ATP</name>
        <dbReference type="ChEBI" id="CHEBI:30616"/>
    </ligand>
</feature>
<evidence type="ECO:0000256" key="9">
    <source>
        <dbReference type="SAM" id="MobiDB-lite"/>
    </source>
</evidence>
<evidence type="ECO:0000256" key="6">
    <source>
        <dbReference type="ARBA" id="ARBA00047899"/>
    </source>
</evidence>
<evidence type="ECO:0000256" key="8">
    <source>
        <dbReference type="PROSITE-ProRule" id="PRU10141"/>
    </source>
</evidence>
<dbReference type="InterPro" id="IPR001245">
    <property type="entry name" value="Ser-Thr/Tyr_kinase_cat_dom"/>
</dbReference>
<sequence>MIYQYSGAKIVPPQVQVLSRSPSVLPPHSGAQTASYLPPPERPQVQAAGGVPALGMAQCSSQAGIAASPAVSKPGGHGSPPVQIQSARTGKGSAKVPAKEPVVMRVVPTPVRSAGVLPWSVECAIRLCSEGEEAAFMGRARLLDQHAITSLRDAVESLNRRLVWCPEDCCIVFSAADRSYHLLFRRDRREAAFATLGLRKSERREEPVGSGVVSGSPQRGVLHGRVALAEGGARSSAPSAEVSRQSSTAGIAPVGSYPDVERPPPAPRQLRAGPAHSYTPASAPCTAPVLPGAPSTARGAGQAVPVCQARSYQPPSTAACLPPAPVAAPVPAVAAPVPTMAMPAFAQRQATPREALERGLTAPEKIKYSDLEFIEALGSGEFGQVFRGSYRNEEVAIKQLYWDNTMTELVMEDLAKEIESFRHLRHKRLVRFIGACLEMPHLCLVTEYMPGGSLHHLLHVRKLQLPRLHSANMCLQVADGVMYLHAQTPTIVHRDLKSLNIVLDLNLNIKICDFGLTEPMERTHITKKNNGGSPRYMAPELFDSKTKITEKIDVWAMGCIFVEILGGPLPYEDISTLADLTREMLVHRRAPDVPEYIPQEMRRIICSCLDFDYRLRPSGKAAFEQLRVAKKLMRDARLL</sequence>
<dbReference type="Pfam" id="PF07714">
    <property type="entry name" value="PK_Tyr_Ser-Thr"/>
    <property type="match status" value="1"/>
</dbReference>
<feature type="region of interest" description="Disordered" evidence="9">
    <location>
        <begin position="67"/>
        <end position="95"/>
    </location>
</feature>
<dbReference type="CDD" id="cd13999">
    <property type="entry name" value="STKc_MAP3K-like"/>
    <property type="match status" value="1"/>
</dbReference>
<gene>
    <name evidence="11" type="ORF">ACAT0790_LOCUS49420</name>
</gene>
<feature type="domain" description="Protein kinase" evidence="10">
    <location>
        <begin position="371"/>
        <end position="628"/>
    </location>
</feature>
<evidence type="ECO:0000259" key="10">
    <source>
        <dbReference type="PROSITE" id="PS50011"/>
    </source>
</evidence>
<dbReference type="Gene3D" id="1.10.510.10">
    <property type="entry name" value="Transferase(Phosphotransferase) domain 1"/>
    <property type="match status" value="1"/>
</dbReference>
<feature type="region of interest" description="Disordered" evidence="9">
    <location>
        <begin position="24"/>
        <end position="43"/>
    </location>
</feature>
<comment type="catalytic activity">
    <reaction evidence="7">
        <text>L-seryl-[protein] + ATP = O-phospho-L-seryl-[protein] + ADP + H(+)</text>
        <dbReference type="Rhea" id="RHEA:17989"/>
        <dbReference type="Rhea" id="RHEA-COMP:9863"/>
        <dbReference type="Rhea" id="RHEA-COMP:11604"/>
        <dbReference type="ChEBI" id="CHEBI:15378"/>
        <dbReference type="ChEBI" id="CHEBI:29999"/>
        <dbReference type="ChEBI" id="CHEBI:30616"/>
        <dbReference type="ChEBI" id="CHEBI:83421"/>
        <dbReference type="ChEBI" id="CHEBI:456216"/>
        <dbReference type="EC" id="2.7.11.1"/>
    </reaction>
</comment>
<dbReference type="PROSITE" id="PS00108">
    <property type="entry name" value="PROTEIN_KINASE_ST"/>
    <property type="match status" value="1"/>
</dbReference>
<keyword evidence="4" id="KW-0418">Kinase</keyword>
<dbReference type="AlphaFoldDB" id="A0A7S1WJW3"/>
<dbReference type="InterPro" id="IPR008271">
    <property type="entry name" value="Ser/Thr_kinase_AS"/>
</dbReference>
<keyword evidence="5 8" id="KW-0067">ATP-binding</keyword>
<keyword evidence="1" id="KW-0723">Serine/threonine-protein kinase</keyword>
<evidence type="ECO:0000256" key="2">
    <source>
        <dbReference type="ARBA" id="ARBA00022679"/>
    </source>
</evidence>
<keyword evidence="3 8" id="KW-0547">Nucleotide-binding</keyword>
<evidence type="ECO:0000256" key="5">
    <source>
        <dbReference type="ARBA" id="ARBA00022840"/>
    </source>
</evidence>
<dbReference type="InterPro" id="IPR051681">
    <property type="entry name" value="Ser/Thr_Kinases-Pseudokinases"/>
</dbReference>
<keyword evidence="2" id="KW-0808">Transferase</keyword>
<dbReference type="PANTHER" id="PTHR44329:SF288">
    <property type="entry name" value="MITOGEN-ACTIVATED PROTEIN KINASE KINASE KINASE 20"/>
    <property type="match status" value="1"/>
</dbReference>
<dbReference type="InterPro" id="IPR011009">
    <property type="entry name" value="Kinase-like_dom_sf"/>
</dbReference>
<protein>
    <recommendedName>
        <fullName evidence="10">Protein kinase domain-containing protein</fullName>
    </recommendedName>
</protein>